<name>A0ABR1IUH4_9AGAR</name>
<dbReference type="EMBL" id="JBANRG010000063">
    <property type="protein sequence ID" value="KAK7441348.1"/>
    <property type="molecule type" value="Genomic_DNA"/>
</dbReference>
<feature type="compositionally biased region" description="Basic and acidic residues" evidence="1">
    <location>
        <begin position="251"/>
        <end position="261"/>
    </location>
</feature>
<feature type="region of interest" description="Disordered" evidence="1">
    <location>
        <begin position="176"/>
        <end position="334"/>
    </location>
</feature>
<protein>
    <submittedName>
        <fullName evidence="2">Uncharacterized protein</fullName>
    </submittedName>
</protein>
<feature type="compositionally biased region" description="Low complexity" evidence="1">
    <location>
        <begin position="201"/>
        <end position="211"/>
    </location>
</feature>
<gene>
    <name evidence="2" type="ORF">VKT23_016595</name>
</gene>
<accession>A0ABR1IUH4</accession>
<evidence type="ECO:0000313" key="2">
    <source>
        <dbReference type="EMBL" id="KAK7441348.1"/>
    </source>
</evidence>
<evidence type="ECO:0000313" key="3">
    <source>
        <dbReference type="Proteomes" id="UP001498398"/>
    </source>
</evidence>
<sequence length="334" mass="38115">MTLVSYWVANTSKPRLVLSAELKSLVVAAAEVGNDQDHERALVPKILLYNIGELGIKRPARFPWKNFSDYAYKHQIRILNWPKDIAAPGAGLKDVNHAIRKTGGPSRLTAARIEELLWLKDAWTRKDENLTPPEHITSKGLRVVSWTKAEKNLLPEDQKDVALVKCSDGRTLTSVVNSKQWRKQQSSLTNESSAERPKKTSPSPSSSGRSPSRPPEFFEEGHPPFVFSDDEEEEEEQLRMHPEPTLFSLPVHREEPPRLNSDRLFIGVETQQRYLESSNAEMGLEDEYEDDGSVQPFRRSQPPNQHRRPHDPRVADLNEYEDEYEDEEDDGCAQ</sequence>
<reference evidence="2 3" key="1">
    <citation type="submission" date="2024-01" db="EMBL/GenBank/DDBJ databases">
        <title>A draft genome for the cacao thread blight pathogen Marasmiellus scandens.</title>
        <authorList>
            <person name="Baruah I.K."/>
            <person name="Leung J."/>
            <person name="Bukari Y."/>
            <person name="Amoako-Attah I."/>
            <person name="Meinhardt L.W."/>
            <person name="Bailey B.A."/>
            <person name="Cohen S.P."/>
        </authorList>
    </citation>
    <scope>NUCLEOTIDE SEQUENCE [LARGE SCALE GENOMIC DNA]</scope>
    <source>
        <strain evidence="2 3">GH-19</strain>
    </source>
</reference>
<dbReference type="Proteomes" id="UP001498398">
    <property type="component" value="Unassembled WGS sequence"/>
</dbReference>
<feature type="compositionally biased region" description="Polar residues" evidence="1">
    <location>
        <begin position="176"/>
        <end position="192"/>
    </location>
</feature>
<comment type="caution">
    <text evidence="2">The sequence shown here is derived from an EMBL/GenBank/DDBJ whole genome shotgun (WGS) entry which is preliminary data.</text>
</comment>
<feature type="compositionally biased region" description="Acidic residues" evidence="1">
    <location>
        <begin position="318"/>
        <end position="334"/>
    </location>
</feature>
<proteinExistence type="predicted"/>
<feature type="compositionally biased region" description="Polar residues" evidence="1">
    <location>
        <begin position="269"/>
        <end position="280"/>
    </location>
</feature>
<feature type="compositionally biased region" description="Acidic residues" evidence="1">
    <location>
        <begin position="283"/>
        <end position="292"/>
    </location>
</feature>
<keyword evidence="3" id="KW-1185">Reference proteome</keyword>
<organism evidence="2 3">
    <name type="scientific">Marasmiellus scandens</name>
    <dbReference type="NCBI Taxonomy" id="2682957"/>
    <lineage>
        <taxon>Eukaryota</taxon>
        <taxon>Fungi</taxon>
        <taxon>Dikarya</taxon>
        <taxon>Basidiomycota</taxon>
        <taxon>Agaricomycotina</taxon>
        <taxon>Agaricomycetes</taxon>
        <taxon>Agaricomycetidae</taxon>
        <taxon>Agaricales</taxon>
        <taxon>Marasmiineae</taxon>
        <taxon>Omphalotaceae</taxon>
        <taxon>Marasmiellus</taxon>
    </lineage>
</organism>
<evidence type="ECO:0000256" key="1">
    <source>
        <dbReference type="SAM" id="MobiDB-lite"/>
    </source>
</evidence>